<dbReference type="InterPro" id="IPR043137">
    <property type="entry name" value="GGT_ssub_C"/>
</dbReference>
<dbReference type="InterPro" id="IPR029055">
    <property type="entry name" value="Ntn_hydrolases_N"/>
</dbReference>
<sequence length="93" mass="10277">MSSIIHAVNEGLSAAEALARPRLHDQLVLNQVLLDYDYDNSTVAYMKQRGHNVTWVNPRLPDWSEAQAIRVLKNGNFDAAGEPRQSNSGGFAV</sequence>
<dbReference type="AlphaFoldDB" id="A0A9W9S9Q6"/>
<gene>
    <name evidence="1" type="ORF">N7517_005580</name>
</gene>
<proteinExistence type="predicted"/>
<reference evidence="1" key="1">
    <citation type="submission" date="2022-12" db="EMBL/GenBank/DDBJ databases">
        <authorList>
            <person name="Petersen C."/>
        </authorList>
    </citation>
    <scope>NUCLEOTIDE SEQUENCE</scope>
    <source>
        <strain evidence="1">IBT 3081</strain>
    </source>
</reference>
<dbReference type="EMBL" id="JAPZBT010000002">
    <property type="protein sequence ID" value="KAJ5373574.1"/>
    <property type="molecule type" value="Genomic_DNA"/>
</dbReference>
<keyword evidence="2" id="KW-1185">Reference proteome</keyword>
<dbReference type="Pfam" id="PF01019">
    <property type="entry name" value="G_glu_transpept"/>
    <property type="match status" value="1"/>
</dbReference>
<evidence type="ECO:0000313" key="2">
    <source>
        <dbReference type="Proteomes" id="UP001147752"/>
    </source>
</evidence>
<reference evidence="1" key="2">
    <citation type="journal article" date="2023" name="IMA Fungus">
        <title>Comparative genomic study of the Penicillium genus elucidates a diverse pangenome and 15 lateral gene transfer events.</title>
        <authorList>
            <person name="Petersen C."/>
            <person name="Sorensen T."/>
            <person name="Nielsen M.R."/>
            <person name="Sondergaard T.E."/>
            <person name="Sorensen J.L."/>
            <person name="Fitzpatrick D.A."/>
            <person name="Frisvad J.C."/>
            <person name="Nielsen K.L."/>
        </authorList>
    </citation>
    <scope>NUCLEOTIDE SEQUENCE</scope>
    <source>
        <strain evidence="1">IBT 3081</strain>
    </source>
</reference>
<evidence type="ECO:0000313" key="1">
    <source>
        <dbReference type="EMBL" id="KAJ5373574.1"/>
    </source>
</evidence>
<dbReference type="Gene3D" id="3.60.20.40">
    <property type="match status" value="1"/>
</dbReference>
<organism evidence="1 2">
    <name type="scientific">Penicillium concentricum</name>
    <dbReference type="NCBI Taxonomy" id="293559"/>
    <lineage>
        <taxon>Eukaryota</taxon>
        <taxon>Fungi</taxon>
        <taxon>Dikarya</taxon>
        <taxon>Ascomycota</taxon>
        <taxon>Pezizomycotina</taxon>
        <taxon>Eurotiomycetes</taxon>
        <taxon>Eurotiomycetidae</taxon>
        <taxon>Eurotiales</taxon>
        <taxon>Aspergillaceae</taxon>
        <taxon>Penicillium</taxon>
    </lineage>
</organism>
<protein>
    <submittedName>
        <fullName evidence="1">Uncharacterized protein</fullName>
    </submittedName>
</protein>
<dbReference type="SUPFAM" id="SSF56235">
    <property type="entry name" value="N-terminal nucleophile aminohydrolases (Ntn hydrolases)"/>
    <property type="match status" value="1"/>
</dbReference>
<comment type="caution">
    <text evidence="1">The sequence shown here is derived from an EMBL/GenBank/DDBJ whole genome shotgun (WGS) entry which is preliminary data.</text>
</comment>
<dbReference type="RefSeq" id="XP_056579560.1">
    <property type="nucleotide sequence ID" value="XM_056723310.1"/>
</dbReference>
<dbReference type="GeneID" id="81462493"/>
<dbReference type="Proteomes" id="UP001147752">
    <property type="component" value="Unassembled WGS sequence"/>
</dbReference>
<name>A0A9W9S9Q6_9EURO</name>
<dbReference type="OrthoDB" id="1081007at2759"/>
<accession>A0A9W9S9Q6</accession>